<sequence length="124" mass="13279">MDTLVRWSVGLAVALVLGAVVTEVFVSSLRRTLNIPESAGRVVPGWLTGLSERLFFTLVIAFNVSGAAIAMMAWVALKLLPNWQLYVTHGTANKPMAWSSLLGSLCSMFFALIGGLIAGGRIGW</sequence>
<keyword evidence="1" id="KW-1133">Transmembrane helix</keyword>
<dbReference type="AlphaFoldDB" id="A0AAE4ZBA2"/>
<feature type="transmembrane region" description="Helical" evidence="1">
    <location>
        <begin position="97"/>
        <end position="118"/>
    </location>
</feature>
<reference evidence="2 3" key="1">
    <citation type="submission" date="2020-01" db="EMBL/GenBank/DDBJ databases">
        <title>Genomes assembled from Gulf of Kutch pelagic sediment metagenomes.</title>
        <authorList>
            <person name="Chandrashekar M."/>
            <person name="Mahajan M.S."/>
            <person name="Dave K.J."/>
            <person name="Vatsa P."/>
            <person name="Nathani N.M."/>
        </authorList>
    </citation>
    <scope>NUCLEOTIDE SEQUENCE [LARGE SCALE GENOMIC DNA]</scope>
    <source>
        <strain evidence="2">KS3-K002</strain>
    </source>
</reference>
<evidence type="ECO:0000313" key="2">
    <source>
        <dbReference type="EMBL" id="NIR74290.1"/>
    </source>
</evidence>
<feature type="transmembrane region" description="Helical" evidence="1">
    <location>
        <begin position="6"/>
        <end position="26"/>
    </location>
</feature>
<accession>A0AAE4ZBA2</accession>
<organism evidence="2 3">
    <name type="scientific">Candidatus Kutchimonas denitrificans</name>
    <dbReference type="NCBI Taxonomy" id="3056748"/>
    <lineage>
        <taxon>Bacteria</taxon>
        <taxon>Pseudomonadati</taxon>
        <taxon>Gemmatimonadota</taxon>
        <taxon>Gemmatimonadia</taxon>
        <taxon>Candidatus Palauibacterales</taxon>
        <taxon>Candidatus Palauibacteraceae</taxon>
        <taxon>Candidatus Kutchimonas</taxon>
    </lineage>
</organism>
<protein>
    <submittedName>
        <fullName evidence="2">Uncharacterized protein</fullName>
    </submittedName>
</protein>
<feature type="transmembrane region" description="Helical" evidence="1">
    <location>
        <begin position="54"/>
        <end position="77"/>
    </location>
</feature>
<keyword evidence="1" id="KW-0812">Transmembrane</keyword>
<comment type="caution">
    <text evidence="2">The sequence shown here is derived from an EMBL/GenBank/DDBJ whole genome shotgun (WGS) entry which is preliminary data.</text>
</comment>
<keyword evidence="1" id="KW-0472">Membrane</keyword>
<name>A0AAE4ZBA2_9BACT</name>
<dbReference type="EMBL" id="JAACAK010000032">
    <property type="protein sequence ID" value="NIR74290.1"/>
    <property type="molecule type" value="Genomic_DNA"/>
</dbReference>
<proteinExistence type="predicted"/>
<evidence type="ECO:0000256" key="1">
    <source>
        <dbReference type="SAM" id="Phobius"/>
    </source>
</evidence>
<gene>
    <name evidence="2" type="ORF">GWO12_04130</name>
</gene>
<dbReference type="Proteomes" id="UP000702544">
    <property type="component" value="Unassembled WGS sequence"/>
</dbReference>
<evidence type="ECO:0000313" key="3">
    <source>
        <dbReference type="Proteomes" id="UP000702544"/>
    </source>
</evidence>